<evidence type="ECO:0000256" key="1">
    <source>
        <dbReference type="SAM" id="MobiDB-lite"/>
    </source>
</evidence>
<feature type="region of interest" description="Disordered" evidence="1">
    <location>
        <begin position="136"/>
        <end position="161"/>
    </location>
</feature>
<proteinExistence type="predicted"/>
<name>A0A0D8FQQ2_9ACTN</name>
<dbReference type="EMBL" id="JXUW01000035">
    <property type="protein sequence ID" value="KJE75603.1"/>
    <property type="molecule type" value="Genomic_DNA"/>
</dbReference>
<dbReference type="RefSeq" id="WP_052566379.1">
    <property type="nucleotide sequence ID" value="NZ_JQKF01000040.1"/>
</dbReference>
<evidence type="ECO:0000313" key="2">
    <source>
        <dbReference type="EMBL" id="KJE75603.1"/>
    </source>
</evidence>
<dbReference type="eggNOG" id="ENOG5032WFJ">
    <property type="taxonomic scope" value="Bacteria"/>
</dbReference>
<dbReference type="AlphaFoldDB" id="A0A0D8FQQ2"/>
<organism evidence="2 3">
    <name type="scientific">Ferrimicrobium acidiphilum DSM 19497</name>
    <dbReference type="NCBI Taxonomy" id="1121877"/>
    <lineage>
        <taxon>Bacteria</taxon>
        <taxon>Bacillati</taxon>
        <taxon>Actinomycetota</taxon>
        <taxon>Acidimicrobiia</taxon>
        <taxon>Acidimicrobiales</taxon>
        <taxon>Acidimicrobiaceae</taxon>
        <taxon>Ferrimicrobium</taxon>
    </lineage>
</organism>
<dbReference type="OrthoDB" id="3630198at2"/>
<sequence>MEARNRSRRSAKAAGRSLENDLVELFHRHGLAAIRLGLQGTQDRGDIKVELAPDHVFEAKNCRTLALTQWWREALRERDNAQARFAWIVHKRHGVSDPSEQWVTATTGQLAEMLAEIASLRYQLANLAASVNDSSMANDESLARQPASDTAETLAASKSTG</sequence>
<evidence type="ECO:0000313" key="3">
    <source>
        <dbReference type="Proteomes" id="UP000032336"/>
    </source>
</evidence>
<protein>
    <recommendedName>
        <fullName evidence="4">Holliday junction resolvase</fullName>
    </recommendedName>
</protein>
<accession>A0A0D8FQQ2</accession>
<dbReference type="STRING" id="1121877.FEAC_26850"/>
<reference evidence="2 3" key="1">
    <citation type="submission" date="2015-01" db="EMBL/GenBank/DDBJ databases">
        <title>Draft genome of the acidophilic iron oxidizer Ferrimicrobium acidiphilum strain T23.</title>
        <authorList>
            <person name="Poehlein A."/>
            <person name="Eisen S."/>
            <person name="Schloemann M."/>
            <person name="Johnson B.D."/>
            <person name="Daniel R."/>
            <person name="Muehling M."/>
        </authorList>
    </citation>
    <scope>NUCLEOTIDE SEQUENCE [LARGE SCALE GENOMIC DNA]</scope>
    <source>
        <strain evidence="2 3">T23</strain>
    </source>
</reference>
<dbReference type="GeneID" id="78373687"/>
<keyword evidence="3" id="KW-1185">Reference proteome</keyword>
<feature type="compositionally biased region" description="Polar residues" evidence="1">
    <location>
        <begin position="147"/>
        <end position="161"/>
    </location>
</feature>
<evidence type="ECO:0008006" key="4">
    <source>
        <dbReference type="Google" id="ProtNLM"/>
    </source>
</evidence>
<gene>
    <name evidence="2" type="ORF">FEAC_26850</name>
</gene>
<dbReference type="Proteomes" id="UP000032336">
    <property type="component" value="Unassembled WGS sequence"/>
</dbReference>
<comment type="caution">
    <text evidence="2">The sequence shown here is derived from an EMBL/GenBank/DDBJ whole genome shotgun (WGS) entry which is preliminary data.</text>
</comment>